<dbReference type="Pfam" id="PF00025">
    <property type="entry name" value="Arf"/>
    <property type="match status" value="1"/>
</dbReference>
<dbReference type="InterPro" id="IPR027417">
    <property type="entry name" value="P-loop_NTPase"/>
</dbReference>
<feature type="compositionally biased region" description="Basic and acidic residues" evidence="3">
    <location>
        <begin position="135"/>
        <end position="158"/>
    </location>
</feature>
<dbReference type="InterPro" id="IPR006689">
    <property type="entry name" value="Small_GTPase_ARF/SAR"/>
</dbReference>
<feature type="region of interest" description="Disordered" evidence="3">
    <location>
        <begin position="63"/>
        <end position="163"/>
    </location>
</feature>
<keyword evidence="5" id="KW-1185">Reference proteome</keyword>
<dbReference type="EnsemblPlants" id="OPUNC07G06800.1">
    <property type="protein sequence ID" value="OPUNC07G06800.1"/>
    <property type="gene ID" value="OPUNC07G06800"/>
</dbReference>
<evidence type="ECO:0000313" key="4">
    <source>
        <dbReference type="EnsemblPlants" id="OPUNC07G06800.1"/>
    </source>
</evidence>
<feature type="compositionally biased region" description="Gly residues" evidence="3">
    <location>
        <begin position="119"/>
        <end position="130"/>
    </location>
</feature>
<accession>A0A0E0LIG5</accession>
<dbReference type="Gramene" id="OPUNC07G06800.1">
    <property type="protein sequence ID" value="OPUNC07G06800.1"/>
    <property type="gene ID" value="OPUNC07G06800"/>
</dbReference>
<dbReference type="AlphaFoldDB" id="A0A0E0LIG5"/>
<dbReference type="GO" id="GO:0003924">
    <property type="term" value="F:GTPase activity"/>
    <property type="evidence" value="ECO:0007669"/>
    <property type="project" value="InterPro"/>
</dbReference>
<sequence>MVPRGSLRLRQKESKILFLDLDNAGKTTLLHMLKDEYARPSPGAGGLYSNIINWAVAQRIPTARGPPQRALHRGARQTEHTRPTDMLGPSPGPAVGVCGRGLPGLQRESEKESDSGAHGDSGCGTVGLGGSNYHEPPKRQWRAGRDRDLTNSEHHPTEEVTVGNEKILSNYPNFLLFPVSNSIVSSELTREEARVPRLYGSKKSADLDSGVAARSLRNQRRRWGVYQQCSDGAGIPHYKQLLEDIPEDGCNRLNISIWIQRADSRMLELFEKELVAMIDRSIQEINSKHGQEQESDMHRLLKLADGQCSLAQNDSYSVPRAIADSKMLLRKLFLCKGHYCMDITQFMKPLSCHVFDAIPPLCLLIFFPNNAKNLVNIRIITKWILVQILRMDRLRQLACYLVKAQERVMVDNSEAVIIKGHKQSLLFGKRD</sequence>
<evidence type="ECO:0000256" key="2">
    <source>
        <dbReference type="ARBA" id="ARBA00023134"/>
    </source>
</evidence>
<dbReference type="Gene3D" id="3.40.50.300">
    <property type="entry name" value="P-loop containing nucleotide triphosphate hydrolases"/>
    <property type="match status" value="1"/>
</dbReference>
<dbReference type="Proteomes" id="UP000026962">
    <property type="component" value="Chromosome 7"/>
</dbReference>
<dbReference type="STRING" id="4537.A0A0E0LIG5"/>
<dbReference type="HOGENOM" id="CLU_636772_0_0_1"/>
<keyword evidence="1" id="KW-0547">Nucleotide-binding</keyword>
<protein>
    <submittedName>
        <fullName evidence="4">Uncharacterized protein</fullName>
    </submittedName>
</protein>
<dbReference type="GO" id="GO:0005525">
    <property type="term" value="F:GTP binding"/>
    <property type="evidence" value="ECO:0007669"/>
    <property type="project" value="UniProtKB-KW"/>
</dbReference>
<feature type="compositionally biased region" description="Basic and acidic residues" evidence="3">
    <location>
        <begin position="107"/>
        <end position="117"/>
    </location>
</feature>
<evidence type="ECO:0000256" key="1">
    <source>
        <dbReference type="ARBA" id="ARBA00022741"/>
    </source>
</evidence>
<proteinExistence type="predicted"/>
<evidence type="ECO:0000313" key="5">
    <source>
        <dbReference type="Proteomes" id="UP000026962"/>
    </source>
</evidence>
<evidence type="ECO:0000256" key="3">
    <source>
        <dbReference type="SAM" id="MobiDB-lite"/>
    </source>
</evidence>
<name>A0A0E0LIG5_ORYPU</name>
<reference evidence="4" key="2">
    <citation type="submission" date="2018-05" db="EMBL/GenBank/DDBJ databases">
        <title>OpunRS2 (Oryza punctata Reference Sequence Version 2).</title>
        <authorList>
            <person name="Zhang J."/>
            <person name="Kudrna D."/>
            <person name="Lee S."/>
            <person name="Talag J."/>
            <person name="Welchert J."/>
            <person name="Wing R.A."/>
        </authorList>
    </citation>
    <scope>NUCLEOTIDE SEQUENCE [LARGE SCALE GENOMIC DNA]</scope>
</reference>
<reference evidence="4" key="1">
    <citation type="submission" date="2015-04" db="UniProtKB">
        <authorList>
            <consortium name="EnsemblPlants"/>
        </authorList>
    </citation>
    <scope>IDENTIFICATION</scope>
</reference>
<keyword evidence="2" id="KW-0342">GTP-binding</keyword>
<organism evidence="4">
    <name type="scientific">Oryza punctata</name>
    <name type="common">Red rice</name>
    <dbReference type="NCBI Taxonomy" id="4537"/>
    <lineage>
        <taxon>Eukaryota</taxon>
        <taxon>Viridiplantae</taxon>
        <taxon>Streptophyta</taxon>
        <taxon>Embryophyta</taxon>
        <taxon>Tracheophyta</taxon>
        <taxon>Spermatophyta</taxon>
        <taxon>Magnoliopsida</taxon>
        <taxon>Liliopsida</taxon>
        <taxon>Poales</taxon>
        <taxon>Poaceae</taxon>
        <taxon>BOP clade</taxon>
        <taxon>Oryzoideae</taxon>
        <taxon>Oryzeae</taxon>
        <taxon>Oryzinae</taxon>
        <taxon>Oryza</taxon>
    </lineage>
</organism>